<dbReference type="KEGG" id="adu:107496294"/>
<evidence type="ECO:0000256" key="10">
    <source>
        <dbReference type="ARBA" id="ARBA00023170"/>
    </source>
</evidence>
<keyword evidence="3" id="KW-1003">Cell membrane</keyword>
<dbReference type="InterPro" id="IPR001611">
    <property type="entry name" value="Leu-rich_rpt"/>
</dbReference>
<dbReference type="Proteomes" id="UP000515211">
    <property type="component" value="Chromosome 7"/>
</dbReference>
<dbReference type="SUPFAM" id="SSF52058">
    <property type="entry name" value="L domain-like"/>
    <property type="match status" value="2"/>
</dbReference>
<evidence type="ECO:0000256" key="7">
    <source>
        <dbReference type="ARBA" id="ARBA00022737"/>
    </source>
</evidence>
<feature type="transmembrane region" description="Helical" evidence="12">
    <location>
        <begin position="949"/>
        <end position="969"/>
    </location>
</feature>
<dbReference type="PRINTS" id="PR00019">
    <property type="entry name" value="LEURICHRPT"/>
</dbReference>
<name>A0A6P4DYY5_ARADU</name>
<keyword evidence="7" id="KW-0677">Repeat</keyword>
<keyword evidence="5 12" id="KW-0812">Transmembrane</keyword>
<proteinExistence type="inferred from homology"/>
<dbReference type="InterPro" id="IPR003591">
    <property type="entry name" value="Leu-rich_rpt_typical-subtyp"/>
</dbReference>
<evidence type="ECO:0000256" key="12">
    <source>
        <dbReference type="SAM" id="Phobius"/>
    </source>
</evidence>
<keyword evidence="16" id="KW-1185">Reference proteome</keyword>
<evidence type="ECO:0000259" key="14">
    <source>
        <dbReference type="Pfam" id="PF08263"/>
    </source>
</evidence>
<reference evidence="17" key="2">
    <citation type="submission" date="2025-08" db="UniProtKB">
        <authorList>
            <consortium name="RefSeq"/>
        </authorList>
    </citation>
    <scope>IDENTIFICATION</scope>
    <source>
        <tissue evidence="17">Whole plant</tissue>
    </source>
</reference>
<evidence type="ECO:0000259" key="15">
    <source>
        <dbReference type="Pfam" id="PF23598"/>
    </source>
</evidence>
<dbReference type="SMART" id="SM00365">
    <property type="entry name" value="LRR_SD22"/>
    <property type="match status" value="5"/>
</dbReference>
<dbReference type="PANTHER" id="PTHR48061:SF46">
    <property type="entry name" value="LEUCINE-RICH REPEAT-CONTAINING N-TERMINAL PLANT-TYPE DOMAIN-CONTAINING PROTEIN"/>
    <property type="match status" value="1"/>
</dbReference>
<dbReference type="GeneID" id="107496294"/>
<comment type="subcellular location">
    <subcellularLocation>
        <location evidence="1">Cell membrane</location>
        <topology evidence="1">Single-pass type I membrane protein</topology>
    </subcellularLocation>
</comment>
<dbReference type="PROSITE" id="PS51450">
    <property type="entry name" value="LRR"/>
    <property type="match status" value="3"/>
</dbReference>
<comment type="similarity">
    <text evidence="2">Belongs to the RLP family.</text>
</comment>
<dbReference type="SMART" id="SM00369">
    <property type="entry name" value="LRR_TYP"/>
    <property type="match status" value="9"/>
</dbReference>
<evidence type="ECO:0000256" key="3">
    <source>
        <dbReference type="ARBA" id="ARBA00022475"/>
    </source>
</evidence>
<evidence type="ECO:0000256" key="11">
    <source>
        <dbReference type="ARBA" id="ARBA00023180"/>
    </source>
</evidence>
<feature type="chain" id="PRO_5038677799" evidence="13">
    <location>
        <begin position="20"/>
        <end position="1005"/>
    </location>
</feature>
<keyword evidence="6 13" id="KW-0732">Signal</keyword>
<protein>
    <submittedName>
        <fullName evidence="17">Receptor-like protein 7</fullName>
    </submittedName>
</protein>
<evidence type="ECO:0000256" key="2">
    <source>
        <dbReference type="ARBA" id="ARBA00009592"/>
    </source>
</evidence>
<accession>A0A6P4DYY5</accession>
<dbReference type="InterPro" id="IPR013210">
    <property type="entry name" value="LRR_N_plant-typ"/>
</dbReference>
<reference evidence="16" key="1">
    <citation type="journal article" date="2016" name="Nat. Genet.">
        <title>The genome sequences of Arachis duranensis and Arachis ipaensis, the diploid ancestors of cultivated peanut.</title>
        <authorList>
            <person name="Bertioli D.J."/>
            <person name="Cannon S.B."/>
            <person name="Froenicke L."/>
            <person name="Huang G."/>
            <person name="Farmer A.D."/>
            <person name="Cannon E.K."/>
            <person name="Liu X."/>
            <person name="Gao D."/>
            <person name="Clevenger J."/>
            <person name="Dash S."/>
            <person name="Ren L."/>
            <person name="Moretzsohn M.C."/>
            <person name="Shirasawa K."/>
            <person name="Huang W."/>
            <person name="Vidigal B."/>
            <person name="Abernathy B."/>
            <person name="Chu Y."/>
            <person name="Niederhuth C.E."/>
            <person name="Umale P."/>
            <person name="Araujo A.C."/>
            <person name="Kozik A."/>
            <person name="Kim K.D."/>
            <person name="Burow M.D."/>
            <person name="Varshney R.K."/>
            <person name="Wang X."/>
            <person name="Zhang X."/>
            <person name="Barkley N."/>
            <person name="Guimaraes P.M."/>
            <person name="Isobe S."/>
            <person name="Guo B."/>
            <person name="Liao B."/>
            <person name="Stalker H.T."/>
            <person name="Schmitz R.J."/>
            <person name="Scheffler B.E."/>
            <person name="Leal-Bertioli S.C."/>
            <person name="Xun X."/>
            <person name="Jackson S.A."/>
            <person name="Michelmore R."/>
            <person name="Ozias-Akins P."/>
        </authorList>
    </citation>
    <scope>NUCLEOTIDE SEQUENCE [LARGE SCALE GENOMIC DNA]</scope>
    <source>
        <strain evidence="16">cv. V14167</strain>
    </source>
</reference>
<dbReference type="Gene3D" id="3.80.10.10">
    <property type="entry name" value="Ribonuclease Inhibitor"/>
    <property type="match status" value="4"/>
</dbReference>
<dbReference type="FunFam" id="3.80.10.10:FF:000041">
    <property type="entry name" value="LRR receptor-like serine/threonine-protein kinase ERECTA"/>
    <property type="match status" value="2"/>
</dbReference>
<sequence length="1005" mass="112396">MFMLFHFFACLSSHHSCHSEESSALLHFINTELSFDTDFSYEDDCPQLFPKTSTWRNGTDCCSWMGITCHSVSGHVIGLDLSCSILKGNIHPNSTLFQLTHLQTLNLASNNISGPELPSQFGRFVSLTHLNLSDCDFKGEIPAQISHLSKLQSLDLSWNDGLIWKEITWKRMLQNATGLREIILDGANMSSITTTFSNWSFSLVTLSLVDTGIRGHLTSHILCLPNLYELYLSENQNIQVHVPKLNCSTSLNFLDLSWCQIPRSQIPPSFSNLTHLTYLDLSYNTFTGPITSLFSNLQHLTHLDLSHNKFSGSIPSFLSNLQHLTHLDLSYNRFNGQFPKVIGQLTKLQTLILAGNNLGGKLLLSSLANLTQISQLDCSHNKFQGPLPNKITGFSNLTKLLLNDNLLSETIPSWIFSLPFLTALDLSNNQFTGHMSAISSHSLQALSLCGNKLEGNVPKSLFNLVNLNVLCLSGNWSGPLDFSVFSKFRNLGSLSLSGFNSFLPCSETNAGHQFTYLLELKLFQVDLTNFSKISCEFPVLQTLELSENKLEGKVSQWIHDMHSLKILKLSHNQLSSVGQFPWYQLVYLDLSFNLLSDDSISFICNATSVEILNLSHNKFRGTIPRCLANSSYLEVLDLQMNKLHGTLPSTFPGNLISLNLNGNQLEGHLPRSLSNCKDLMDLNLGNNQIEDTFPTWLQRLQNLKILVLQSNKLYGPLVSLKTKDAFSHLLVFDISSNNFSGQLPKAYIKSFQAMKGVFGAEVQSSFDYFKTFSYNSVSTINIRKDYEDSLSETIKGVRLDFEKIPTILAIIDFSGNKFEGEIPDVFGEFHILKGLNLSHNRLVGHIPHSLGNLTNLESLDLSSNMLTGNIPTELTNLNFLEVLNLSQNQLVGPIPRGKQFDSFSKDSYEGNMGLCGWPLSIQCNDNVPLQQYPPSEAEDKFGFGWKPVAIGYAFGMMLGIGLGYCVFSIGKPQWLVIMFGGKRIKRRSRGNRRARTTLFQLFVVM</sequence>
<feature type="signal peptide" evidence="13">
    <location>
        <begin position="1"/>
        <end position="19"/>
    </location>
</feature>
<evidence type="ECO:0000313" key="16">
    <source>
        <dbReference type="Proteomes" id="UP000515211"/>
    </source>
</evidence>
<dbReference type="InterPro" id="IPR046956">
    <property type="entry name" value="RLP23-like"/>
</dbReference>
<dbReference type="InterPro" id="IPR032675">
    <property type="entry name" value="LRR_dom_sf"/>
</dbReference>
<organism evidence="16 17">
    <name type="scientific">Arachis duranensis</name>
    <name type="common">Wild peanut</name>
    <dbReference type="NCBI Taxonomy" id="130453"/>
    <lineage>
        <taxon>Eukaryota</taxon>
        <taxon>Viridiplantae</taxon>
        <taxon>Streptophyta</taxon>
        <taxon>Embryophyta</taxon>
        <taxon>Tracheophyta</taxon>
        <taxon>Spermatophyta</taxon>
        <taxon>Magnoliopsida</taxon>
        <taxon>eudicotyledons</taxon>
        <taxon>Gunneridae</taxon>
        <taxon>Pentapetalae</taxon>
        <taxon>rosids</taxon>
        <taxon>fabids</taxon>
        <taxon>Fabales</taxon>
        <taxon>Fabaceae</taxon>
        <taxon>Papilionoideae</taxon>
        <taxon>50 kb inversion clade</taxon>
        <taxon>dalbergioids sensu lato</taxon>
        <taxon>Dalbergieae</taxon>
        <taxon>Pterocarpus clade</taxon>
        <taxon>Arachis</taxon>
    </lineage>
</organism>
<dbReference type="AlphaFoldDB" id="A0A6P4DYY5"/>
<evidence type="ECO:0000256" key="5">
    <source>
        <dbReference type="ARBA" id="ARBA00022692"/>
    </source>
</evidence>
<dbReference type="RefSeq" id="XP_015973004.2">
    <property type="nucleotide sequence ID" value="XM_016117518.3"/>
</dbReference>
<evidence type="ECO:0000256" key="13">
    <source>
        <dbReference type="SAM" id="SignalP"/>
    </source>
</evidence>
<dbReference type="Pfam" id="PF23598">
    <property type="entry name" value="LRR_14"/>
    <property type="match status" value="1"/>
</dbReference>
<gene>
    <name evidence="17" type="primary">LOC107496294</name>
</gene>
<dbReference type="FunFam" id="3.80.10.10:FF:000213">
    <property type="entry name" value="Tyrosine-sulfated glycopeptide receptor 1"/>
    <property type="match status" value="1"/>
</dbReference>
<dbReference type="Pfam" id="PF00560">
    <property type="entry name" value="LRR_1"/>
    <property type="match status" value="4"/>
</dbReference>
<dbReference type="InterPro" id="IPR055414">
    <property type="entry name" value="LRR_R13L4/SHOC2-like"/>
</dbReference>
<evidence type="ECO:0000256" key="4">
    <source>
        <dbReference type="ARBA" id="ARBA00022614"/>
    </source>
</evidence>
<dbReference type="GO" id="GO:0005886">
    <property type="term" value="C:plasma membrane"/>
    <property type="evidence" value="ECO:0007669"/>
    <property type="project" value="UniProtKB-SubCell"/>
</dbReference>
<keyword evidence="10" id="KW-0675">Receptor</keyword>
<dbReference type="SUPFAM" id="SSF52047">
    <property type="entry name" value="RNI-like"/>
    <property type="match status" value="1"/>
</dbReference>
<dbReference type="Pfam" id="PF13855">
    <property type="entry name" value="LRR_8"/>
    <property type="match status" value="2"/>
</dbReference>
<dbReference type="Pfam" id="PF13516">
    <property type="entry name" value="LRR_6"/>
    <property type="match status" value="1"/>
</dbReference>
<keyword evidence="8 12" id="KW-1133">Transmembrane helix</keyword>
<keyword evidence="4" id="KW-0433">Leucine-rich repeat</keyword>
<keyword evidence="11" id="KW-0325">Glycoprotein</keyword>
<evidence type="ECO:0000256" key="1">
    <source>
        <dbReference type="ARBA" id="ARBA00004251"/>
    </source>
</evidence>
<keyword evidence="9 12" id="KW-0472">Membrane</keyword>
<dbReference type="PANTHER" id="PTHR48061">
    <property type="entry name" value="LEUCINE-RICH REPEAT RECEPTOR PROTEIN KINASE EMS1-LIKE-RELATED"/>
    <property type="match status" value="1"/>
</dbReference>
<dbReference type="Pfam" id="PF08263">
    <property type="entry name" value="LRRNT_2"/>
    <property type="match status" value="1"/>
</dbReference>
<evidence type="ECO:0000313" key="17">
    <source>
        <dbReference type="RefSeq" id="XP_015973004.2"/>
    </source>
</evidence>
<evidence type="ECO:0000256" key="6">
    <source>
        <dbReference type="ARBA" id="ARBA00022729"/>
    </source>
</evidence>
<feature type="domain" description="Leucine-rich repeat-containing N-terminal plant-type" evidence="14">
    <location>
        <begin position="50"/>
        <end position="69"/>
    </location>
</feature>
<evidence type="ECO:0000256" key="9">
    <source>
        <dbReference type="ARBA" id="ARBA00023136"/>
    </source>
</evidence>
<feature type="domain" description="Disease resistance R13L4/SHOC-2-like LRR" evidence="15">
    <location>
        <begin position="232"/>
        <end position="427"/>
    </location>
</feature>
<evidence type="ECO:0000256" key="8">
    <source>
        <dbReference type="ARBA" id="ARBA00022989"/>
    </source>
</evidence>